<feature type="region of interest" description="Disordered" evidence="1">
    <location>
        <begin position="73"/>
        <end position="97"/>
    </location>
</feature>
<feature type="compositionally biased region" description="Basic residues" evidence="1">
    <location>
        <begin position="73"/>
        <end position="82"/>
    </location>
</feature>
<sequence>VPRPREGRPHSTRPLFVFATCKPHFMPQLFFLTITSGLYPAGIRQSGWLDWIITPFTALALIIKQLVRHKMSSQLHSGKKHPGQAEAARRKLVFKPA</sequence>
<dbReference type="Proteomes" id="UP001519887">
    <property type="component" value="Unassembled WGS sequence"/>
</dbReference>
<gene>
    <name evidence="2" type="ORF">K0U00_45105</name>
</gene>
<comment type="caution">
    <text evidence="2">The sequence shown here is derived from an EMBL/GenBank/DDBJ whole genome shotgun (WGS) entry which is preliminary data.</text>
</comment>
<reference evidence="2 3" key="1">
    <citation type="submission" date="2021-07" db="EMBL/GenBank/DDBJ databases">
        <title>Paenibacillus radiodurans sp. nov., isolated from the southeastern edge of Tengger Desert.</title>
        <authorList>
            <person name="Zhang G."/>
        </authorList>
    </citation>
    <scope>NUCLEOTIDE SEQUENCE [LARGE SCALE GENOMIC DNA]</scope>
    <source>
        <strain evidence="2 3">CCM 7311</strain>
    </source>
</reference>
<feature type="non-terminal residue" evidence="2">
    <location>
        <position position="1"/>
    </location>
</feature>
<evidence type="ECO:0000313" key="2">
    <source>
        <dbReference type="EMBL" id="MBW7461259.1"/>
    </source>
</evidence>
<name>A0ABS7CJX8_9BACL</name>
<protein>
    <submittedName>
        <fullName evidence="2">Uncharacterized protein</fullName>
    </submittedName>
</protein>
<evidence type="ECO:0000313" key="3">
    <source>
        <dbReference type="Proteomes" id="UP001519887"/>
    </source>
</evidence>
<evidence type="ECO:0000256" key="1">
    <source>
        <dbReference type="SAM" id="MobiDB-lite"/>
    </source>
</evidence>
<dbReference type="EMBL" id="JAHZIK010002804">
    <property type="protein sequence ID" value="MBW7461259.1"/>
    <property type="molecule type" value="Genomic_DNA"/>
</dbReference>
<keyword evidence="3" id="KW-1185">Reference proteome</keyword>
<proteinExistence type="predicted"/>
<organism evidence="2 3">
    <name type="scientific">Paenibacillus sepulcri</name>
    <dbReference type="NCBI Taxonomy" id="359917"/>
    <lineage>
        <taxon>Bacteria</taxon>
        <taxon>Bacillati</taxon>
        <taxon>Bacillota</taxon>
        <taxon>Bacilli</taxon>
        <taxon>Bacillales</taxon>
        <taxon>Paenibacillaceae</taxon>
        <taxon>Paenibacillus</taxon>
    </lineage>
</organism>
<accession>A0ABS7CJX8</accession>